<organism evidence="1 2">
    <name type="scientific">Meloidogyne enterolobii</name>
    <name type="common">Root-knot nematode worm</name>
    <name type="synonym">Meloidogyne mayaguensis</name>
    <dbReference type="NCBI Taxonomy" id="390850"/>
    <lineage>
        <taxon>Eukaryota</taxon>
        <taxon>Metazoa</taxon>
        <taxon>Ecdysozoa</taxon>
        <taxon>Nematoda</taxon>
        <taxon>Chromadorea</taxon>
        <taxon>Rhabditida</taxon>
        <taxon>Tylenchina</taxon>
        <taxon>Tylenchomorpha</taxon>
        <taxon>Tylenchoidea</taxon>
        <taxon>Meloidogynidae</taxon>
        <taxon>Meloidogyninae</taxon>
        <taxon>Meloidogyne</taxon>
    </lineage>
</organism>
<sequence>MISDAAKLSFILLNVHLGNNQREEKKVGCSVGCWHSFLLF</sequence>
<dbReference type="Proteomes" id="UP001497535">
    <property type="component" value="Unassembled WGS sequence"/>
</dbReference>
<evidence type="ECO:0000313" key="1">
    <source>
        <dbReference type="EMBL" id="CAK5082768.1"/>
    </source>
</evidence>
<reference evidence="1" key="1">
    <citation type="submission" date="2023-11" db="EMBL/GenBank/DDBJ databases">
        <authorList>
            <person name="Poullet M."/>
        </authorList>
    </citation>
    <scope>NUCLEOTIDE SEQUENCE</scope>
    <source>
        <strain evidence="1">E1834</strain>
    </source>
</reference>
<protein>
    <submittedName>
        <fullName evidence="1">Uncharacterized protein</fullName>
    </submittedName>
</protein>
<proteinExistence type="predicted"/>
<comment type="caution">
    <text evidence="1">The sequence shown here is derived from an EMBL/GenBank/DDBJ whole genome shotgun (WGS) entry which is preliminary data.</text>
</comment>
<accession>A0ACB0ZV64</accession>
<dbReference type="EMBL" id="CAVMJV010000048">
    <property type="protein sequence ID" value="CAK5082768.1"/>
    <property type="molecule type" value="Genomic_DNA"/>
</dbReference>
<evidence type="ECO:0000313" key="2">
    <source>
        <dbReference type="Proteomes" id="UP001497535"/>
    </source>
</evidence>
<keyword evidence="2" id="KW-1185">Reference proteome</keyword>
<name>A0ACB0ZV64_MELEN</name>
<gene>
    <name evidence="1" type="ORF">MENTE1834_LOCUS30068</name>
</gene>